<evidence type="ECO:0000256" key="4">
    <source>
        <dbReference type="ARBA" id="ARBA00022989"/>
    </source>
</evidence>
<organism evidence="8 9">
    <name type="scientific">Candida verbasci</name>
    <dbReference type="NCBI Taxonomy" id="1227364"/>
    <lineage>
        <taxon>Eukaryota</taxon>
        <taxon>Fungi</taxon>
        <taxon>Dikarya</taxon>
        <taxon>Ascomycota</taxon>
        <taxon>Saccharomycotina</taxon>
        <taxon>Pichiomycetes</taxon>
        <taxon>Debaryomycetaceae</taxon>
        <taxon>Candida/Lodderomyces clade</taxon>
        <taxon>Candida</taxon>
    </lineage>
</organism>
<dbReference type="InterPro" id="IPR004680">
    <property type="entry name" value="Cit_transptr-like_dom"/>
</dbReference>
<feature type="transmembrane region" description="Helical" evidence="6">
    <location>
        <begin position="550"/>
        <end position="573"/>
    </location>
</feature>
<dbReference type="GO" id="GO:0006817">
    <property type="term" value="P:phosphate ion transport"/>
    <property type="evidence" value="ECO:0007669"/>
    <property type="project" value="TreeGrafter"/>
</dbReference>
<keyword evidence="9" id="KW-1185">Reference proteome</keyword>
<dbReference type="Proteomes" id="UP001152885">
    <property type="component" value="Unassembled WGS sequence"/>
</dbReference>
<dbReference type="OrthoDB" id="10260443at2759"/>
<proteinExistence type="predicted"/>
<dbReference type="CDD" id="cd14478">
    <property type="entry name" value="SPX_PHO87_PHO90_like"/>
    <property type="match status" value="1"/>
</dbReference>
<evidence type="ECO:0000313" key="8">
    <source>
        <dbReference type="EMBL" id="CAI5757817.1"/>
    </source>
</evidence>
<dbReference type="Pfam" id="PF03105">
    <property type="entry name" value="SPX"/>
    <property type="match status" value="1"/>
</dbReference>
<name>A0A9W4TWD7_9ASCO</name>
<dbReference type="PROSITE" id="PS51382">
    <property type="entry name" value="SPX"/>
    <property type="match status" value="1"/>
</dbReference>
<comment type="subcellular location">
    <subcellularLocation>
        <location evidence="1">Membrane</location>
        <topology evidence="1">Multi-pass membrane protein</topology>
    </subcellularLocation>
</comment>
<dbReference type="CDD" id="cd01115">
    <property type="entry name" value="SLC13_permease"/>
    <property type="match status" value="1"/>
</dbReference>
<dbReference type="GO" id="GO:0006797">
    <property type="term" value="P:polyphosphate metabolic process"/>
    <property type="evidence" value="ECO:0007669"/>
    <property type="project" value="TreeGrafter"/>
</dbReference>
<dbReference type="Pfam" id="PF03600">
    <property type="entry name" value="CitMHS"/>
    <property type="match status" value="1"/>
</dbReference>
<protein>
    <recommendedName>
        <fullName evidence="7">SPX domain-containing protein</fullName>
    </recommendedName>
</protein>
<evidence type="ECO:0000256" key="6">
    <source>
        <dbReference type="SAM" id="Phobius"/>
    </source>
</evidence>
<feature type="transmembrane region" description="Helical" evidence="6">
    <location>
        <begin position="752"/>
        <end position="768"/>
    </location>
</feature>
<sequence>MKFSHSLKFNAVPEWRDDYLNYPTLKKIIYKLQQEQIEHNGDQTQGFIVGTNTTTISELVEHFKDSNYSKNSVVIGSSSSKTNLKKRITKNLFNKFKRQNKSSDSDLELLEIHTVHEDSDSNDKKTKSSNEIESFDIENSSIEASTSNLIQDIIDKDDESYSNSKSMTFDPLKAFTKYLLIELNKINKFYQAKEKEVSKNYEHLITDLKKNNVDIDEVFKSTNAYEFAHHRKFSDTVFEDHVGTSASTDLEKQGDYHYQVQEDDSEDDEDYHSQDSVLLNHTDFNVKTQLKVALKRKAVSLFINLSELKSFIELNRIGFTKICKKFDKICNYSVKQDFIDNFLPNNSKVFEHATIQSLEQKLDTIVKIYAFLIGSVTIKTTKEDLESVKNELKSNLRDHIVFERNTVWKDLLSIEKKSYNLDLDNAATQNNKMGDEANATSSMLYMQMKEIKIWKTNKVISLPAFLFTIQMVKILITVIAFVILISIKTLNDPVEGRALAVLVACIILFATEAIPLYATGIFIPLLCVTCRIVKDNDTGKVMDATSASKYILGTMWNSTIMILIGGFTLAAALSKYNIAKIAASWILAFAGTKPRNVILAMMSLSLFLSMWISNVATPVLCYSLLQPLLRTLPTDSDTAKALVLCIAFSSGLAGMSSPIASPQNVIGITYMSPNPGWGNWFAVALPVSIIAMIIIWLELIFTFKVNKVKLQKFKPIKDRWTVKQIFVLLVTIVTIILWCVESKIEGTFGESGIISVIPFVLFFGSGLLKVDDLNMYPWNIVLLASGGIALGKALTASELLKTVAESLEKKIMDYGAFLIMFIFGALVLVISTFISHTVAALIIVPLILEVGQSLGAHTNLLIMGVALGCSSGMGLPSSGFPNMTAVGLRDPVGKPYITVNTLMTRGIPASIITFLVIVTVGYGIMSSLGL</sequence>
<dbReference type="PANTHER" id="PTHR10283:SF110">
    <property type="entry name" value="INORGANIC PHOSPHATE TRANSPORTER PHO87-RELATED"/>
    <property type="match status" value="1"/>
</dbReference>
<feature type="domain" description="SPX" evidence="7">
    <location>
        <begin position="1"/>
        <end position="340"/>
    </location>
</feature>
<feature type="transmembrane region" description="Helical" evidence="6">
    <location>
        <begin position="499"/>
        <end position="529"/>
    </location>
</feature>
<evidence type="ECO:0000256" key="3">
    <source>
        <dbReference type="ARBA" id="ARBA00022692"/>
    </source>
</evidence>
<feature type="transmembrane region" description="Helical" evidence="6">
    <location>
        <begin position="775"/>
        <end position="795"/>
    </location>
</feature>
<keyword evidence="3 6" id="KW-0812">Transmembrane</keyword>
<evidence type="ECO:0000256" key="2">
    <source>
        <dbReference type="ARBA" id="ARBA00022448"/>
    </source>
</evidence>
<evidence type="ECO:0000256" key="1">
    <source>
        <dbReference type="ARBA" id="ARBA00004141"/>
    </source>
</evidence>
<dbReference type="InterPro" id="IPR004331">
    <property type="entry name" value="SPX_dom"/>
</dbReference>
<evidence type="ECO:0000256" key="5">
    <source>
        <dbReference type="ARBA" id="ARBA00023136"/>
    </source>
</evidence>
<evidence type="ECO:0000313" key="9">
    <source>
        <dbReference type="Proteomes" id="UP001152885"/>
    </source>
</evidence>
<comment type="caution">
    <text evidence="8">The sequence shown here is derived from an EMBL/GenBank/DDBJ whole genome shotgun (WGS) entry which is preliminary data.</text>
</comment>
<dbReference type="PANTHER" id="PTHR10283">
    <property type="entry name" value="SOLUTE CARRIER FAMILY 13 MEMBER"/>
    <property type="match status" value="1"/>
</dbReference>
<keyword evidence="5 6" id="KW-0472">Membrane</keyword>
<feature type="transmembrane region" description="Helical" evidence="6">
    <location>
        <begin position="597"/>
        <end position="620"/>
    </location>
</feature>
<feature type="transmembrane region" description="Helical" evidence="6">
    <location>
        <begin position="680"/>
        <end position="701"/>
    </location>
</feature>
<keyword evidence="2" id="KW-0813">Transport</keyword>
<evidence type="ECO:0000259" key="7">
    <source>
        <dbReference type="PROSITE" id="PS51382"/>
    </source>
</evidence>
<keyword evidence="4 6" id="KW-1133">Transmembrane helix</keyword>
<accession>A0A9W4TWD7</accession>
<feature type="transmembrane region" description="Helical" evidence="6">
    <location>
        <begin position="815"/>
        <end position="848"/>
    </location>
</feature>
<feature type="transmembrane region" description="Helical" evidence="6">
    <location>
        <begin position="906"/>
        <end position="925"/>
    </location>
</feature>
<feature type="transmembrane region" description="Helical" evidence="6">
    <location>
        <begin position="722"/>
        <end position="740"/>
    </location>
</feature>
<dbReference type="GO" id="GO:0005315">
    <property type="term" value="F:phosphate transmembrane transporter activity"/>
    <property type="evidence" value="ECO:0007669"/>
    <property type="project" value="TreeGrafter"/>
</dbReference>
<gene>
    <name evidence="8" type="ORF">CANVERA_P2329</name>
</gene>
<feature type="transmembrane region" description="Helical" evidence="6">
    <location>
        <begin position="860"/>
        <end position="880"/>
    </location>
</feature>
<feature type="transmembrane region" description="Helical" evidence="6">
    <location>
        <begin position="459"/>
        <end position="487"/>
    </location>
</feature>
<dbReference type="AlphaFoldDB" id="A0A9W4TWD7"/>
<reference evidence="8" key="1">
    <citation type="submission" date="2022-12" db="EMBL/GenBank/DDBJ databases">
        <authorList>
            <person name="Brejova B."/>
        </authorList>
    </citation>
    <scope>NUCLEOTIDE SEQUENCE</scope>
</reference>
<dbReference type="GO" id="GO:0005886">
    <property type="term" value="C:plasma membrane"/>
    <property type="evidence" value="ECO:0007669"/>
    <property type="project" value="TreeGrafter"/>
</dbReference>
<dbReference type="EMBL" id="CANTUO010000002">
    <property type="protein sequence ID" value="CAI5757817.1"/>
    <property type="molecule type" value="Genomic_DNA"/>
</dbReference>